<keyword evidence="5" id="KW-0963">Cytoplasm</keyword>
<dbReference type="Gene3D" id="3.40.50.720">
    <property type="entry name" value="NAD(P)-binding Rossmann-like Domain"/>
    <property type="match status" value="1"/>
</dbReference>
<proteinExistence type="inferred from homology"/>
<dbReference type="GO" id="GO:0003942">
    <property type="term" value="F:N-acetyl-gamma-glutamyl-phosphate reductase activity"/>
    <property type="evidence" value="ECO:0007669"/>
    <property type="project" value="UniProtKB-EC"/>
</dbReference>
<dbReference type="RefSeq" id="WP_248107674.1">
    <property type="nucleotide sequence ID" value="NZ_JAKHEX010000011.1"/>
</dbReference>
<evidence type="ECO:0000256" key="6">
    <source>
        <dbReference type="PROSITE-ProRule" id="PRU10010"/>
    </source>
</evidence>
<dbReference type="PANTHER" id="PTHR32338">
    <property type="entry name" value="N-ACETYL-GAMMA-GLUTAMYL-PHOSPHATE REDUCTASE, CHLOROPLASTIC-RELATED-RELATED"/>
    <property type="match status" value="1"/>
</dbReference>
<dbReference type="HAMAP" id="MF_00150">
    <property type="entry name" value="ArgC_type1"/>
    <property type="match status" value="1"/>
</dbReference>
<organism evidence="8 9">
    <name type="scientific">Aciditerrimonas ferrireducens</name>
    <dbReference type="NCBI Taxonomy" id="667306"/>
    <lineage>
        <taxon>Bacteria</taxon>
        <taxon>Bacillati</taxon>
        <taxon>Actinomycetota</taxon>
        <taxon>Acidimicrobiia</taxon>
        <taxon>Acidimicrobiales</taxon>
        <taxon>Acidimicrobiaceae</taxon>
        <taxon>Aciditerrimonas</taxon>
    </lineage>
</organism>
<comment type="subcellular location">
    <subcellularLocation>
        <location evidence="5">Cytoplasm</location>
    </subcellularLocation>
</comment>
<dbReference type="PANTHER" id="PTHR32338:SF10">
    <property type="entry name" value="N-ACETYL-GAMMA-GLUTAMYL-PHOSPHATE REDUCTASE, CHLOROPLASTIC-RELATED"/>
    <property type="match status" value="1"/>
</dbReference>
<dbReference type="InterPro" id="IPR050085">
    <property type="entry name" value="AGPR"/>
</dbReference>
<evidence type="ECO:0000256" key="5">
    <source>
        <dbReference type="HAMAP-Rule" id="MF_00150"/>
    </source>
</evidence>
<dbReference type="EMBL" id="JBHLYQ010000080">
    <property type="protein sequence ID" value="MFC0082222.1"/>
    <property type="molecule type" value="Genomic_DNA"/>
</dbReference>
<evidence type="ECO:0000256" key="2">
    <source>
        <dbReference type="ARBA" id="ARBA00022605"/>
    </source>
</evidence>
<dbReference type="Pfam" id="PF22698">
    <property type="entry name" value="Semialdhyde_dhC_1"/>
    <property type="match status" value="1"/>
</dbReference>
<sequence length="339" mass="35218">MNVGIVGGSGFTGMELLRLATLQPAWSVRVVTAQQHAGQAVADRVPSLAAAYPTLRFEALDPGGLDGLDLVFFCLPHGQSQEVVPSLVGRVGLVVDLAADFRLKDPAVYEAWYGGPHRAPELLGRFVYGLPELHRAELAGATLVAAPGCYPTAAALALRPFVDAGVVVPEDCLVDAASGVSGAGSGGGEATQFATVDGTFSAYGLPRHRHTPEIEQESGARVLFVPHLAPMTRGILATCYARLGPERTLDTAGALALLAERYRGEPFVVVDERLPTTKATLGSNAVHLSARVDERTGWLVVLAAIDNLVRGASGQAVQAANVALGAPETTGLSGVGVYP</sequence>
<dbReference type="CDD" id="cd17895">
    <property type="entry name" value="AGPR_1_N"/>
    <property type="match status" value="1"/>
</dbReference>
<dbReference type="InterPro" id="IPR000534">
    <property type="entry name" value="Semialdehyde_DH_NAD-bd"/>
</dbReference>
<dbReference type="InterPro" id="IPR023013">
    <property type="entry name" value="AGPR_AS"/>
</dbReference>
<dbReference type="CDD" id="cd23934">
    <property type="entry name" value="AGPR_1_C"/>
    <property type="match status" value="1"/>
</dbReference>
<evidence type="ECO:0000259" key="7">
    <source>
        <dbReference type="SMART" id="SM00859"/>
    </source>
</evidence>
<evidence type="ECO:0000313" key="8">
    <source>
        <dbReference type="EMBL" id="MFC0082222.1"/>
    </source>
</evidence>
<feature type="active site" evidence="5 6">
    <location>
        <position position="149"/>
    </location>
</feature>
<dbReference type="InterPro" id="IPR000706">
    <property type="entry name" value="AGPR_type-1"/>
</dbReference>
<comment type="similarity">
    <text evidence="5">Belongs to the NAGSA dehydrogenase family. Type 1 subfamily.</text>
</comment>
<dbReference type="NCBIfam" id="TIGR01850">
    <property type="entry name" value="argC"/>
    <property type="match status" value="1"/>
</dbReference>
<keyword evidence="4 5" id="KW-0560">Oxidoreductase</keyword>
<dbReference type="PROSITE" id="PS01224">
    <property type="entry name" value="ARGC"/>
    <property type="match status" value="1"/>
</dbReference>
<evidence type="ECO:0000313" key="9">
    <source>
        <dbReference type="Proteomes" id="UP001589788"/>
    </source>
</evidence>
<dbReference type="EC" id="1.2.1.38" evidence="5"/>
<keyword evidence="2 5" id="KW-0028">Amino-acid biosynthesis</keyword>
<evidence type="ECO:0000256" key="3">
    <source>
        <dbReference type="ARBA" id="ARBA00022857"/>
    </source>
</evidence>
<dbReference type="SUPFAM" id="SSF51735">
    <property type="entry name" value="NAD(P)-binding Rossmann-fold domains"/>
    <property type="match status" value="1"/>
</dbReference>
<dbReference type="InterPro" id="IPR036291">
    <property type="entry name" value="NAD(P)-bd_dom_sf"/>
</dbReference>
<feature type="domain" description="Semialdehyde dehydrogenase NAD-binding" evidence="7">
    <location>
        <begin position="2"/>
        <end position="141"/>
    </location>
</feature>
<name>A0ABV6C3H4_9ACTN</name>
<dbReference type="SMART" id="SM00859">
    <property type="entry name" value="Semialdhyde_dh"/>
    <property type="match status" value="1"/>
</dbReference>
<gene>
    <name evidence="5 8" type="primary">argC</name>
    <name evidence="8" type="ORF">ACFFRE_08700</name>
</gene>
<comment type="pathway">
    <text evidence="5">Amino-acid biosynthesis; L-arginine biosynthesis; N(2)-acetyl-L-ornithine from L-glutamate: step 3/4.</text>
</comment>
<dbReference type="Gene3D" id="3.30.360.10">
    <property type="entry name" value="Dihydrodipicolinate Reductase, domain 2"/>
    <property type="match status" value="1"/>
</dbReference>
<comment type="catalytic activity">
    <reaction evidence="5">
        <text>N-acetyl-L-glutamate 5-semialdehyde + phosphate + NADP(+) = N-acetyl-L-glutamyl 5-phosphate + NADPH + H(+)</text>
        <dbReference type="Rhea" id="RHEA:21588"/>
        <dbReference type="ChEBI" id="CHEBI:15378"/>
        <dbReference type="ChEBI" id="CHEBI:29123"/>
        <dbReference type="ChEBI" id="CHEBI:43474"/>
        <dbReference type="ChEBI" id="CHEBI:57783"/>
        <dbReference type="ChEBI" id="CHEBI:57936"/>
        <dbReference type="ChEBI" id="CHEBI:58349"/>
        <dbReference type="EC" id="1.2.1.38"/>
    </reaction>
</comment>
<dbReference type="InterPro" id="IPR058924">
    <property type="entry name" value="AGPR_dimerisation_dom"/>
</dbReference>
<keyword evidence="1 5" id="KW-0055">Arginine biosynthesis</keyword>
<comment type="function">
    <text evidence="5">Catalyzes the NADPH-dependent reduction of N-acetyl-5-glutamyl phosphate to yield N-acetyl-L-glutamate 5-semialdehyde.</text>
</comment>
<comment type="caution">
    <text evidence="8">The sequence shown here is derived from an EMBL/GenBank/DDBJ whole genome shotgun (WGS) entry which is preliminary data.</text>
</comment>
<accession>A0ABV6C3H4</accession>
<dbReference type="SUPFAM" id="SSF55347">
    <property type="entry name" value="Glyceraldehyde-3-phosphate dehydrogenase-like, C-terminal domain"/>
    <property type="match status" value="1"/>
</dbReference>
<keyword evidence="9" id="KW-1185">Reference proteome</keyword>
<dbReference type="Pfam" id="PF01118">
    <property type="entry name" value="Semialdhyde_dh"/>
    <property type="match status" value="1"/>
</dbReference>
<reference evidence="8 9" key="1">
    <citation type="submission" date="2024-09" db="EMBL/GenBank/DDBJ databases">
        <authorList>
            <person name="Sun Q."/>
            <person name="Mori K."/>
        </authorList>
    </citation>
    <scope>NUCLEOTIDE SEQUENCE [LARGE SCALE GENOMIC DNA]</scope>
    <source>
        <strain evidence="8 9">JCM 15389</strain>
    </source>
</reference>
<evidence type="ECO:0000256" key="1">
    <source>
        <dbReference type="ARBA" id="ARBA00022571"/>
    </source>
</evidence>
<dbReference type="Proteomes" id="UP001589788">
    <property type="component" value="Unassembled WGS sequence"/>
</dbReference>
<keyword evidence="3 5" id="KW-0521">NADP</keyword>
<protein>
    <recommendedName>
        <fullName evidence="5">N-acetyl-gamma-glutamyl-phosphate reductase</fullName>
        <shortName evidence="5">AGPR</shortName>
        <ecNumber evidence="5">1.2.1.38</ecNumber>
    </recommendedName>
    <alternativeName>
        <fullName evidence="5">N-acetyl-glutamate semialdehyde dehydrogenase</fullName>
        <shortName evidence="5">NAGSA dehydrogenase</shortName>
    </alternativeName>
</protein>
<evidence type="ECO:0000256" key="4">
    <source>
        <dbReference type="ARBA" id="ARBA00023002"/>
    </source>
</evidence>